<dbReference type="InterPro" id="IPR046960">
    <property type="entry name" value="PPR_At4g14850-like_plant"/>
</dbReference>
<comment type="caution">
    <text evidence="3">The sequence shown here is derived from an EMBL/GenBank/DDBJ whole genome shotgun (WGS) entry which is preliminary data.</text>
</comment>
<dbReference type="GO" id="GO:0003723">
    <property type="term" value="F:RNA binding"/>
    <property type="evidence" value="ECO:0007669"/>
    <property type="project" value="InterPro"/>
</dbReference>
<dbReference type="PANTHER" id="PTHR47926:SF540">
    <property type="entry name" value="PENTATRICOPEPTIDE REPEAT-CONTAINING PROTEIN"/>
    <property type="match status" value="1"/>
</dbReference>
<dbReference type="Proteomes" id="UP001374584">
    <property type="component" value="Unassembled WGS sequence"/>
</dbReference>
<feature type="repeat" description="PPR" evidence="2">
    <location>
        <begin position="262"/>
        <end position="296"/>
    </location>
</feature>
<evidence type="ECO:0000313" key="3">
    <source>
        <dbReference type="EMBL" id="KAK7356475.1"/>
    </source>
</evidence>
<dbReference type="Pfam" id="PF13041">
    <property type="entry name" value="PPR_2"/>
    <property type="match status" value="3"/>
</dbReference>
<gene>
    <name evidence="3" type="ORF">VNO80_15747</name>
</gene>
<evidence type="ECO:0000256" key="1">
    <source>
        <dbReference type="ARBA" id="ARBA00022737"/>
    </source>
</evidence>
<dbReference type="FunFam" id="1.25.40.10:FF:000996">
    <property type="entry name" value="Small kernel1"/>
    <property type="match status" value="1"/>
</dbReference>
<dbReference type="PANTHER" id="PTHR47926">
    <property type="entry name" value="PENTATRICOPEPTIDE REPEAT-CONTAINING PROTEIN"/>
    <property type="match status" value="1"/>
</dbReference>
<reference evidence="3 4" key="1">
    <citation type="submission" date="2024-01" db="EMBL/GenBank/DDBJ databases">
        <title>The genomes of 5 underutilized Papilionoideae crops provide insights into root nodulation and disease resistanc.</title>
        <authorList>
            <person name="Jiang F."/>
        </authorList>
    </citation>
    <scope>NUCLEOTIDE SEQUENCE [LARGE SCALE GENOMIC DNA]</scope>
    <source>
        <strain evidence="3">JINMINGXINNONG_FW02</strain>
        <tissue evidence="3">Leaves</tissue>
    </source>
</reference>
<evidence type="ECO:0000256" key="2">
    <source>
        <dbReference type="PROSITE-ProRule" id="PRU00708"/>
    </source>
</evidence>
<dbReference type="GO" id="GO:0009451">
    <property type="term" value="P:RNA modification"/>
    <property type="evidence" value="ECO:0007669"/>
    <property type="project" value="InterPro"/>
</dbReference>
<dbReference type="Pfam" id="PF01535">
    <property type="entry name" value="PPR"/>
    <property type="match status" value="4"/>
</dbReference>
<sequence>MSIEKLSELENIMRRIEVYIGSGMPLTLVAANTFVPLRLEWISGMLKDLFHIPPSVVMVSHLFRHVSDVISDVTSESLEQHSPSPLFLTNSNSTQLQALMVLRRTFTFTLTTSRYYPSATVSLPHTDHSLLHLLQLCIDLRAQKLAQQSHAQILANGYAQNVFLATRLVSAYATCGGLTSSRFVFEFVEAKNVYLWNSLINGYVKNRNFHQAFALFGEMGRRGVLPDDYTLATVFKVSGELEDLVSGRLIHGKSVRIGFVSDVVVANSLMTMYCRCGEFAQAVKVFEEMPHRNVGSFNVAISGCAALRICTSPSRDDLWNFFARMQCEGFMADAFTVASLLPVCSGDSGRWDYGRELHCFVVKNGLDLKMGLDVHMGSSLIDMYSRSKRVVIGRRVFDQMEDRNVYVWTAMINGYVQNGAPEDALVLLREMQMKGGIRPNKVSLVSVLPACASLAGLTGGKQIHGFSIKMELNDDASLCNALIDMYSKSGSLDYARRAFESDSYFKDGISWSSMISAYGLHGRGEEAVITYHKMLQQGFKPDMITVVGVLSACSKSGLVDEGISIYKSLMTRYEIKPTVEICACVVDMLGRSGQLEEALEFIVEMPLHPGPSVWGSLLTASVMHGNSRTRDLAYRHLLELEPENPSNYISLSNTYASCRRWDVVSEVRTTMKERGLKKIPGCSWITVSGKTHSFSVADKAHPSSSLIYGMLDDLVSIMSDGCADSDFLH</sequence>
<dbReference type="EMBL" id="JAYMYR010000006">
    <property type="protein sequence ID" value="KAK7356475.1"/>
    <property type="molecule type" value="Genomic_DNA"/>
</dbReference>
<dbReference type="AlphaFoldDB" id="A0AAN9MKE5"/>
<feature type="repeat" description="PPR" evidence="2">
    <location>
        <begin position="542"/>
        <end position="577"/>
    </location>
</feature>
<dbReference type="InterPro" id="IPR011990">
    <property type="entry name" value="TPR-like_helical_dom_sf"/>
</dbReference>
<organism evidence="3 4">
    <name type="scientific">Phaseolus coccineus</name>
    <name type="common">Scarlet runner bean</name>
    <name type="synonym">Phaseolus multiflorus</name>
    <dbReference type="NCBI Taxonomy" id="3886"/>
    <lineage>
        <taxon>Eukaryota</taxon>
        <taxon>Viridiplantae</taxon>
        <taxon>Streptophyta</taxon>
        <taxon>Embryophyta</taxon>
        <taxon>Tracheophyta</taxon>
        <taxon>Spermatophyta</taxon>
        <taxon>Magnoliopsida</taxon>
        <taxon>eudicotyledons</taxon>
        <taxon>Gunneridae</taxon>
        <taxon>Pentapetalae</taxon>
        <taxon>rosids</taxon>
        <taxon>fabids</taxon>
        <taxon>Fabales</taxon>
        <taxon>Fabaceae</taxon>
        <taxon>Papilionoideae</taxon>
        <taxon>50 kb inversion clade</taxon>
        <taxon>NPAAA clade</taxon>
        <taxon>indigoferoid/millettioid clade</taxon>
        <taxon>Phaseoleae</taxon>
        <taxon>Phaseolus</taxon>
    </lineage>
</organism>
<keyword evidence="1" id="KW-0677">Repeat</keyword>
<feature type="repeat" description="PPR" evidence="2">
    <location>
        <begin position="192"/>
        <end position="226"/>
    </location>
</feature>
<dbReference type="InterPro" id="IPR046848">
    <property type="entry name" value="E_motif"/>
</dbReference>
<feature type="repeat" description="PPR" evidence="2">
    <location>
        <begin position="404"/>
        <end position="438"/>
    </location>
</feature>
<dbReference type="NCBIfam" id="TIGR00756">
    <property type="entry name" value="PPR"/>
    <property type="match status" value="4"/>
</dbReference>
<feature type="repeat" description="PPR" evidence="2">
    <location>
        <begin position="507"/>
        <end position="541"/>
    </location>
</feature>
<dbReference type="FunFam" id="1.25.40.10:FF:000351">
    <property type="entry name" value="Pentatricopeptide repeat-containing protein"/>
    <property type="match status" value="1"/>
</dbReference>
<evidence type="ECO:0000313" key="4">
    <source>
        <dbReference type="Proteomes" id="UP001374584"/>
    </source>
</evidence>
<dbReference type="Gene3D" id="1.25.40.10">
    <property type="entry name" value="Tetratricopeptide repeat domain"/>
    <property type="match status" value="4"/>
</dbReference>
<name>A0AAN9MKE5_PHACN</name>
<keyword evidence="4" id="KW-1185">Reference proteome</keyword>
<dbReference type="InterPro" id="IPR002885">
    <property type="entry name" value="PPR_rpt"/>
</dbReference>
<accession>A0AAN9MKE5</accession>
<dbReference type="PROSITE" id="PS51375">
    <property type="entry name" value="PPR"/>
    <property type="match status" value="5"/>
</dbReference>
<dbReference type="Pfam" id="PF20431">
    <property type="entry name" value="E_motif"/>
    <property type="match status" value="1"/>
</dbReference>
<proteinExistence type="predicted"/>
<evidence type="ECO:0008006" key="5">
    <source>
        <dbReference type="Google" id="ProtNLM"/>
    </source>
</evidence>
<protein>
    <recommendedName>
        <fullName evidence="5">Pentatricopeptide repeat-containing protein</fullName>
    </recommendedName>
</protein>